<gene>
    <name evidence="2" type="ORF">Pmani_012956</name>
</gene>
<reference evidence="2" key="1">
    <citation type="submission" date="2023-11" db="EMBL/GenBank/DDBJ databases">
        <title>Genome assemblies of two species of porcelain crab, Petrolisthes cinctipes and Petrolisthes manimaculis (Anomura: Porcellanidae).</title>
        <authorList>
            <person name="Angst P."/>
        </authorList>
    </citation>
    <scope>NUCLEOTIDE SEQUENCE</scope>
    <source>
        <strain evidence="2">PB745_02</strain>
        <tissue evidence="2">Gill</tissue>
    </source>
</reference>
<protein>
    <submittedName>
        <fullName evidence="2">Uncharacterized protein</fullName>
    </submittedName>
</protein>
<keyword evidence="3" id="KW-1185">Reference proteome</keyword>
<organism evidence="2 3">
    <name type="scientific">Petrolisthes manimaculis</name>
    <dbReference type="NCBI Taxonomy" id="1843537"/>
    <lineage>
        <taxon>Eukaryota</taxon>
        <taxon>Metazoa</taxon>
        <taxon>Ecdysozoa</taxon>
        <taxon>Arthropoda</taxon>
        <taxon>Crustacea</taxon>
        <taxon>Multicrustacea</taxon>
        <taxon>Malacostraca</taxon>
        <taxon>Eumalacostraca</taxon>
        <taxon>Eucarida</taxon>
        <taxon>Decapoda</taxon>
        <taxon>Pleocyemata</taxon>
        <taxon>Anomura</taxon>
        <taxon>Galatheoidea</taxon>
        <taxon>Porcellanidae</taxon>
        <taxon>Petrolisthes</taxon>
    </lineage>
</organism>
<evidence type="ECO:0000256" key="1">
    <source>
        <dbReference type="SAM" id="MobiDB-lite"/>
    </source>
</evidence>
<evidence type="ECO:0000313" key="3">
    <source>
        <dbReference type="Proteomes" id="UP001292094"/>
    </source>
</evidence>
<accession>A0AAE1PYD8</accession>
<dbReference type="Proteomes" id="UP001292094">
    <property type="component" value="Unassembled WGS sequence"/>
</dbReference>
<dbReference type="EMBL" id="JAWZYT010001075">
    <property type="protein sequence ID" value="KAK4315839.1"/>
    <property type="molecule type" value="Genomic_DNA"/>
</dbReference>
<sequence>MLEVKVQAPGRTWEEIKRCRPPVCRPRLQVNESRRRRCEGRGRWARVAGSTGHLCSSGGGRSKGRGGGAHIRKTLPKFYVARRIEKMKNVGVWTGMRC</sequence>
<proteinExistence type="predicted"/>
<feature type="compositionally biased region" description="Gly residues" evidence="1">
    <location>
        <begin position="57"/>
        <end position="69"/>
    </location>
</feature>
<name>A0AAE1PYD8_9EUCA</name>
<comment type="caution">
    <text evidence="2">The sequence shown here is derived from an EMBL/GenBank/DDBJ whole genome shotgun (WGS) entry which is preliminary data.</text>
</comment>
<feature type="region of interest" description="Disordered" evidence="1">
    <location>
        <begin position="49"/>
        <end position="70"/>
    </location>
</feature>
<evidence type="ECO:0000313" key="2">
    <source>
        <dbReference type="EMBL" id="KAK4315839.1"/>
    </source>
</evidence>
<dbReference type="AlphaFoldDB" id="A0AAE1PYD8"/>